<protein>
    <recommendedName>
        <fullName evidence="4">ATP synthase protein I</fullName>
    </recommendedName>
</protein>
<reference evidence="2 3" key="1">
    <citation type="submission" date="2015-10" db="EMBL/GenBank/DDBJ databases">
        <title>Metagenome-Assembled Genomes uncover a global brackish microbiome.</title>
        <authorList>
            <person name="Hugerth L.W."/>
            <person name="Larsson J."/>
            <person name="Alneberg J."/>
            <person name="Lindh M.V."/>
            <person name="Legrand C."/>
            <person name="Pinhassi J."/>
            <person name="Andersson A.F."/>
        </authorList>
    </citation>
    <scope>NUCLEOTIDE SEQUENCE [LARGE SCALE GENOMIC DNA]</scope>
    <source>
        <strain evidence="2">BACL6 MAG-120924-bin43</strain>
    </source>
</reference>
<evidence type="ECO:0000313" key="3">
    <source>
        <dbReference type="Proteomes" id="UP000051017"/>
    </source>
</evidence>
<proteinExistence type="predicted"/>
<evidence type="ECO:0008006" key="4">
    <source>
        <dbReference type="Google" id="ProtNLM"/>
    </source>
</evidence>
<feature type="transmembrane region" description="Helical" evidence="1">
    <location>
        <begin position="28"/>
        <end position="45"/>
    </location>
</feature>
<dbReference type="EMBL" id="LIBJ01000026">
    <property type="protein sequence ID" value="KRO49255.1"/>
    <property type="molecule type" value="Genomic_DNA"/>
</dbReference>
<sequence>MKAKSPAEILRPKSDVTMIGSDDSMTKGIEIAGTVLVLFAIGFFVDRWLGTAPVFMVLLTIIAMIVQFIKMYYVYSAQMETKERQRAAMPTAHQQEASAT</sequence>
<evidence type="ECO:0000256" key="1">
    <source>
        <dbReference type="SAM" id="Phobius"/>
    </source>
</evidence>
<dbReference type="Pfam" id="PF09527">
    <property type="entry name" value="ATPase_gene1"/>
    <property type="match status" value="1"/>
</dbReference>
<dbReference type="Proteomes" id="UP000051017">
    <property type="component" value="Unassembled WGS sequence"/>
</dbReference>
<keyword evidence="1" id="KW-0472">Membrane</keyword>
<feature type="transmembrane region" description="Helical" evidence="1">
    <location>
        <begin position="51"/>
        <end position="75"/>
    </location>
</feature>
<dbReference type="AlphaFoldDB" id="A0A0R2QG42"/>
<keyword evidence="1" id="KW-0812">Transmembrane</keyword>
<evidence type="ECO:0000313" key="2">
    <source>
        <dbReference type="EMBL" id="KRO49255.1"/>
    </source>
</evidence>
<keyword evidence="1" id="KW-1133">Transmembrane helix</keyword>
<organism evidence="2 3">
    <name type="scientific">Acidimicrobiia bacterium BACL6 MAG-120924-bin43</name>
    <dbReference type="NCBI Taxonomy" id="1655583"/>
    <lineage>
        <taxon>Bacteria</taxon>
        <taxon>Bacillati</taxon>
        <taxon>Actinomycetota</taxon>
        <taxon>Acidimicrobiia</taxon>
        <taxon>acIV cluster</taxon>
    </lineage>
</organism>
<accession>A0A0R2QG42</accession>
<name>A0A0R2QG42_9ACTN</name>
<dbReference type="InterPro" id="IPR032820">
    <property type="entry name" value="ATPase_put"/>
</dbReference>
<gene>
    <name evidence="2" type="ORF">ABR75_02590</name>
</gene>
<comment type="caution">
    <text evidence="2">The sequence shown here is derived from an EMBL/GenBank/DDBJ whole genome shotgun (WGS) entry which is preliminary data.</text>
</comment>